<proteinExistence type="predicted"/>
<gene>
    <name evidence="2" type="ORF">ADL29_35195</name>
</gene>
<name>A0A0N1JW23_9ACTN</name>
<dbReference type="PATRIC" id="fig|66876.3.peg.7750"/>
<dbReference type="AlphaFoldDB" id="A0A0N1JW23"/>
<keyword evidence="3" id="KW-1185">Reference proteome</keyword>
<evidence type="ECO:0000256" key="1">
    <source>
        <dbReference type="SAM" id="MobiDB-lite"/>
    </source>
</evidence>
<organism evidence="2 3">
    <name type="scientific">Streptomyces chattanoogensis</name>
    <dbReference type="NCBI Taxonomy" id="66876"/>
    <lineage>
        <taxon>Bacteria</taxon>
        <taxon>Bacillati</taxon>
        <taxon>Actinomycetota</taxon>
        <taxon>Actinomycetes</taxon>
        <taxon>Kitasatosporales</taxon>
        <taxon>Streptomycetaceae</taxon>
        <taxon>Streptomyces</taxon>
    </lineage>
</organism>
<dbReference type="Proteomes" id="UP000037982">
    <property type="component" value="Unassembled WGS sequence"/>
</dbReference>
<dbReference type="SUPFAM" id="SSF140453">
    <property type="entry name" value="EsxAB dimer-like"/>
    <property type="match status" value="1"/>
</dbReference>
<feature type="region of interest" description="Disordered" evidence="1">
    <location>
        <begin position="78"/>
        <end position="100"/>
    </location>
</feature>
<evidence type="ECO:0000313" key="3">
    <source>
        <dbReference type="Proteomes" id="UP000037982"/>
    </source>
</evidence>
<sequence length="100" mass="11062">MTDVQSEALRRFARAAEESMARIERIRSRTQELDLSQGVFGKLPEADNLKSDYDEQRNDSADDLKQAAEMLQHIADGVKESADAYDGTEEANAQSFGGGH</sequence>
<reference evidence="3" key="1">
    <citation type="submission" date="2015-07" db="EMBL/GenBank/DDBJ databases">
        <authorList>
            <person name="Ju K.-S."/>
            <person name="Doroghazi J.R."/>
            <person name="Metcalf W.W."/>
        </authorList>
    </citation>
    <scope>NUCLEOTIDE SEQUENCE [LARGE SCALE GENOMIC DNA]</scope>
    <source>
        <strain evidence="3">NRRL ISP-5002</strain>
    </source>
</reference>
<dbReference type="EMBL" id="LGKG01000185">
    <property type="protein sequence ID" value="KPC59403.1"/>
    <property type="molecule type" value="Genomic_DNA"/>
</dbReference>
<dbReference type="RefSeq" id="WP_053927562.1">
    <property type="nucleotide sequence ID" value="NZ_LGKG01000185.1"/>
</dbReference>
<protein>
    <submittedName>
        <fullName evidence="2">Uncharacterized protein</fullName>
    </submittedName>
</protein>
<dbReference type="Gene3D" id="1.10.287.1060">
    <property type="entry name" value="ESAT-6-like"/>
    <property type="match status" value="1"/>
</dbReference>
<feature type="compositionally biased region" description="Polar residues" evidence="1">
    <location>
        <begin position="91"/>
        <end position="100"/>
    </location>
</feature>
<evidence type="ECO:0000313" key="2">
    <source>
        <dbReference type="EMBL" id="KPC59403.1"/>
    </source>
</evidence>
<comment type="caution">
    <text evidence="2">The sequence shown here is derived from an EMBL/GenBank/DDBJ whole genome shotgun (WGS) entry which is preliminary data.</text>
</comment>
<accession>A0A0N1JW23</accession>
<dbReference type="InterPro" id="IPR036689">
    <property type="entry name" value="ESAT-6-like_sf"/>
</dbReference>